<dbReference type="STRING" id="1423734.FC83_GL002297"/>
<evidence type="ECO:0000256" key="4">
    <source>
        <dbReference type="ARBA" id="ARBA00023125"/>
    </source>
</evidence>
<comment type="similarity">
    <text evidence="6">Belongs to the SarZ family.</text>
</comment>
<dbReference type="PANTHER" id="PTHR42756">
    <property type="entry name" value="TRANSCRIPTIONAL REGULATOR, MARR"/>
    <property type="match status" value="1"/>
</dbReference>
<gene>
    <name evidence="10" type="ORF">FC83_GL002297</name>
</gene>
<evidence type="ECO:0000313" key="11">
    <source>
        <dbReference type="Proteomes" id="UP000051236"/>
    </source>
</evidence>
<name>X0PI26_9LACO</name>
<dbReference type="Pfam" id="PF22381">
    <property type="entry name" value="Staph_reg_Sar_Rot"/>
    <property type="match status" value="1"/>
</dbReference>
<dbReference type="InterPro" id="IPR036388">
    <property type="entry name" value="WH-like_DNA-bd_sf"/>
</dbReference>
<evidence type="ECO:0000256" key="2">
    <source>
        <dbReference type="ARBA" id="ARBA00022490"/>
    </source>
</evidence>
<comment type="caution">
    <text evidence="10">The sequence shown here is derived from an EMBL/GenBank/DDBJ whole genome shotgun (WGS) entry which is preliminary data.</text>
</comment>
<proteinExistence type="inferred from homology"/>
<evidence type="ECO:0000313" key="10">
    <source>
        <dbReference type="EMBL" id="KRM34157.1"/>
    </source>
</evidence>
<keyword evidence="5" id="KW-0804">Transcription</keyword>
<dbReference type="eggNOG" id="COG1846">
    <property type="taxonomic scope" value="Bacteria"/>
</dbReference>
<evidence type="ECO:0000256" key="7">
    <source>
        <dbReference type="ARBA" id="ARBA00047188"/>
    </source>
</evidence>
<dbReference type="EMBL" id="AZGA01000031">
    <property type="protein sequence ID" value="KRM34157.1"/>
    <property type="molecule type" value="Genomic_DNA"/>
</dbReference>
<sequence length="150" mass="17147">MVKPILLDQQLCFSIYQAHKVFNHFYAKALEPFHLTYSQYIVLLVLWEQGSTSVKALGQKVGLDSGTLTPLLKRLEKDDWVSRKRSKVDERRLEVSLTAKAQDMKEQVYAHVGSCVEAIGLSEDSYLQIKNDVESLQNRLNEVSEDAKVF</sequence>
<dbReference type="PATRIC" id="fig|1423734.3.peg.2321"/>
<dbReference type="GO" id="GO:0005737">
    <property type="term" value="C:cytoplasm"/>
    <property type="evidence" value="ECO:0007669"/>
    <property type="project" value="UniProtKB-SubCell"/>
</dbReference>
<evidence type="ECO:0000256" key="1">
    <source>
        <dbReference type="ARBA" id="ARBA00004496"/>
    </source>
</evidence>
<dbReference type="GO" id="GO:0003677">
    <property type="term" value="F:DNA binding"/>
    <property type="evidence" value="ECO:0007669"/>
    <property type="project" value="UniProtKB-KW"/>
</dbReference>
<comment type="subcellular location">
    <subcellularLocation>
        <location evidence="1">Cytoplasm</location>
    </subcellularLocation>
</comment>
<dbReference type="InterPro" id="IPR036390">
    <property type="entry name" value="WH_DNA-bd_sf"/>
</dbReference>
<evidence type="ECO:0000259" key="9">
    <source>
        <dbReference type="PROSITE" id="PS50995"/>
    </source>
</evidence>
<dbReference type="GO" id="GO:0003700">
    <property type="term" value="F:DNA-binding transcription factor activity"/>
    <property type="evidence" value="ECO:0007669"/>
    <property type="project" value="InterPro"/>
</dbReference>
<dbReference type="RefSeq" id="WP_035455948.1">
    <property type="nucleotide sequence ID" value="NZ_AZGA01000031.1"/>
</dbReference>
<evidence type="ECO:0000256" key="5">
    <source>
        <dbReference type="ARBA" id="ARBA00023163"/>
    </source>
</evidence>
<feature type="domain" description="HTH marR-type" evidence="9">
    <location>
        <begin position="8"/>
        <end position="145"/>
    </location>
</feature>
<evidence type="ECO:0000256" key="8">
    <source>
        <dbReference type="ARBA" id="ARBA00047207"/>
    </source>
</evidence>
<protein>
    <recommendedName>
        <fullName evidence="7">HTH-type transcriptional regulator SarZ</fullName>
    </recommendedName>
    <alternativeName>
        <fullName evidence="8">Staphylococcal accessory regulator Z</fullName>
    </alternativeName>
</protein>
<keyword evidence="3" id="KW-0805">Transcription regulation</keyword>
<dbReference type="FunFam" id="1.10.10.10:FF:000163">
    <property type="entry name" value="MarR family transcriptional regulator"/>
    <property type="match status" value="1"/>
</dbReference>
<dbReference type="Proteomes" id="UP000051236">
    <property type="component" value="Unassembled WGS sequence"/>
</dbReference>
<dbReference type="SUPFAM" id="SSF46785">
    <property type="entry name" value="Winged helix' DNA-binding domain"/>
    <property type="match status" value="1"/>
</dbReference>
<organism evidence="10 11">
    <name type="scientific">Agrilactobacillus composti DSM 18527 = JCM 14202</name>
    <dbReference type="NCBI Taxonomy" id="1423734"/>
    <lineage>
        <taxon>Bacteria</taxon>
        <taxon>Bacillati</taxon>
        <taxon>Bacillota</taxon>
        <taxon>Bacilli</taxon>
        <taxon>Lactobacillales</taxon>
        <taxon>Lactobacillaceae</taxon>
        <taxon>Agrilactobacillus</taxon>
    </lineage>
</organism>
<accession>X0PI26</accession>
<dbReference type="PROSITE" id="PS50995">
    <property type="entry name" value="HTH_MARR_2"/>
    <property type="match status" value="1"/>
</dbReference>
<dbReference type="OrthoDB" id="9806864at2"/>
<evidence type="ECO:0000256" key="3">
    <source>
        <dbReference type="ARBA" id="ARBA00023015"/>
    </source>
</evidence>
<reference evidence="10 11" key="1">
    <citation type="journal article" date="2015" name="Genome Announc.">
        <title>Expanding the biotechnology potential of lactobacilli through comparative genomics of 213 strains and associated genera.</title>
        <authorList>
            <person name="Sun Z."/>
            <person name="Harris H.M."/>
            <person name="McCann A."/>
            <person name="Guo C."/>
            <person name="Argimon S."/>
            <person name="Zhang W."/>
            <person name="Yang X."/>
            <person name="Jeffery I.B."/>
            <person name="Cooney J.C."/>
            <person name="Kagawa T.F."/>
            <person name="Liu W."/>
            <person name="Song Y."/>
            <person name="Salvetti E."/>
            <person name="Wrobel A."/>
            <person name="Rasinkangas P."/>
            <person name="Parkhill J."/>
            <person name="Rea M.C."/>
            <person name="O'Sullivan O."/>
            <person name="Ritari J."/>
            <person name="Douillard F.P."/>
            <person name="Paul Ross R."/>
            <person name="Yang R."/>
            <person name="Briner A.E."/>
            <person name="Felis G.E."/>
            <person name="de Vos W.M."/>
            <person name="Barrangou R."/>
            <person name="Klaenhammer T.R."/>
            <person name="Caufield P.W."/>
            <person name="Cui Y."/>
            <person name="Zhang H."/>
            <person name="O'Toole P.W."/>
        </authorList>
    </citation>
    <scope>NUCLEOTIDE SEQUENCE [LARGE SCALE GENOMIC DNA]</scope>
    <source>
        <strain evidence="10 11">DSM 18527</strain>
    </source>
</reference>
<dbReference type="PANTHER" id="PTHR42756:SF1">
    <property type="entry name" value="TRANSCRIPTIONAL REPRESSOR OF EMRAB OPERON"/>
    <property type="match status" value="1"/>
</dbReference>
<dbReference type="InterPro" id="IPR055166">
    <property type="entry name" value="Transc_reg_Sar_Rot_HTH"/>
</dbReference>
<keyword evidence="2" id="KW-0963">Cytoplasm</keyword>
<keyword evidence="11" id="KW-1185">Reference proteome</keyword>
<dbReference type="SMART" id="SM00347">
    <property type="entry name" value="HTH_MARR"/>
    <property type="match status" value="1"/>
</dbReference>
<dbReference type="InterPro" id="IPR000835">
    <property type="entry name" value="HTH_MarR-typ"/>
</dbReference>
<evidence type="ECO:0000256" key="6">
    <source>
        <dbReference type="ARBA" id="ARBA00046337"/>
    </source>
</evidence>
<keyword evidence="4" id="KW-0238">DNA-binding</keyword>
<dbReference type="AlphaFoldDB" id="X0PI26"/>
<dbReference type="Gene3D" id="1.10.10.10">
    <property type="entry name" value="Winged helix-like DNA-binding domain superfamily/Winged helix DNA-binding domain"/>
    <property type="match status" value="1"/>
</dbReference>